<evidence type="ECO:0000256" key="1">
    <source>
        <dbReference type="SAM" id="Phobius"/>
    </source>
</evidence>
<organism evidence="2 3">
    <name type="scientific">Paractinoplanes bogorensis</name>
    <dbReference type="NCBI Taxonomy" id="1610840"/>
    <lineage>
        <taxon>Bacteria</taxon>
        <taxon>Bacillati</taxon>
        <taxon>Actinomycetota</taxon>
        <taxon>Actinomycetes</taxon>
        <taxon>Micromonosporales</taxon>
        <taxon>Micromonosporaceae</taxon>
        <taxon>Paractinoplanes</taxon>
    </lineage>
</organism>
<accession>A0ABS5YHB8</accession>
<evidence type="ECO:0000313" key="2">
    <source>
        <dbReference type="EMBL" id="MBU2662874.1"/>
    </source>
</evidence>
<keyword evidence="1" id="KW-1133">Transmembrane helix</keyword>
<feature type="transmembrane region" description="Helical" evidence="1">
    <location>
        <begin position="23"/>
        <end position="42"/>
    </location>
</feature>
<feature type="transmembrane region" description="Helical" evidence="1">
    <location>
        <begin position="48"/>
        <end position="68"/>
    </location>
</feature>
<keyword evidence="1" id="KW-0812">Transmembrane</keyword>
<dbReference type="EMBL" id="JAHKKG010000002">
    <property type="protein sequence ID" value="MBU2662874.1"/>
    <property type="molecule type" value="Genomic_DNA"/>
</dbReference>
<feature type="transmembrane region" description="Helical" evidence="1">
    <location>
        <begin position="147"/>
        <end position="168"/>
    </location>
</feature>
<evidence type="ECO:0000313" key="3">
    <source>
        <dbReference type="Proteomes" id="UP001519654"/>
    </source>
</evidence>
<dbReference type="Proteomes" id="UP001519654">
    <property type="component" value="Unassembled WGS sequence"/>
</dbReference>
<gene>
    <name evidence="2" type="ORF">KOI35_05070</name>
</gene>
<sequence length="175" mass="18582">MLAEDRRDETIEKAPWWAAAGRALRFLLGALSLVGGLLWILLNLHAATAVLDLAVGVVLAAGGLVLLMPHRIRLPRVVTGVVTAGFALAGTAAGLLVERSQAYGPNTYVIDRGFPFHWVQRGAVAVDTETAHTVARSASRTIDLLSMAANLLIFAYVGLLIVVVVVLIRRPSGAK</sequence>
<name>A0ABS5YHB8_9ACTN</name>
<reference evidence="2 3" key="1">
    <citation type="submission" date="2021-06" db="EMBL/GenBank/DDBJ databases">
        <title>Actinoplanes lichenicola sp. nov., and Actinoplanes ovalisporus sp. nov., isolated from lichen in Thailand.</title>
        <authorList>
            <person name="Saeng-In P."/>
            <person name="Kanchanasin P."/>
            <person name="Yuki M."/>
            <person name="Kudo T."/>
            <person name="Ohkuma M."/>
            <person name="Phongsopitanun W."/>
            <person name="Tanasupawat S."/>
        </authorList>
    </citation>
    <scope>NUCLEOTIDE SEQUENCE [LARGE SCALE GENOMIC DNA]</scope>
    <source>
        <strain evidence="2 3">NBRC 110975</strain>
    </source>
</reference>
<comment type="caution">
    <text evidence="2">The sequence shown here is derived from an EMBL/GenBank/DDBJ whole genome shotgun (WGS) entry which is preliminary data.</text>
</comment>
<proteinExistence type="predicted"/>
<dbReference type="RefSeq" id="WP_215784873.1">
    <property type="nucleotide sequence ID" value="NZ_JAHKKG010000002.1"/>
</dbReference>
<keyword evidence="3" id="KW-1185">Reference proteome</keyword>
<keyword evidence="1" id="KW-0472">Membrane</keyword>
<protein>
    <submittedName>
        <fullName evidence="2">Uncharacterized protein</fullName>
    </submittedName>
</protein>
<feature type="transmembrane region" description="Helical" evidence="1">
    <location>
        <begin position="77"/>
        <end position="97"/>
    </location>
</feature>